<dbReference type="Proteomes" id="UP000029665">
    <property type="component" value="Unassembled WGS sequence"/>
</dbReference>
<dbReference type="STRING" id="5643.A0A060S8E4"/>
<protein>
    <recommendedName>
        <fullName evidence="3">Hydrophobin</fullName>
    </recommendedName>
</protein>
<dbReference type="EMBL" id="CCBP010000020">
    <property type="protein sequence ID" value="CDO68549.1"/>
    <property type="molecule type" value="Genomic_DNA"/>
</dbReference>
<evidence type="ECO:0000313" key="2">
    <source>
        <dbReference type="Proteomes" id="UP000029665"/>
    </source>
</evidence>
<proteinExistence type="predicted"/>
<evidence type="ECO:0008006" key="3">
    <source>
        <dbReference type="Google" id="ProtNLM"/>
    </source>
</evidence>
<sequence length="206" mass="21074">MLFSSALLQGVMAKPKPAPDPLITPPPVPRDVQFGARDDPPATIPVEDCMSSLECCQQILTLPIIPASFTSLLSALLPISAPVPLPTLGPRAGLLCSAATDADILGNQCLAGGTAVCCQDSFLDIVAEGCQEVTLIPSISLPSLPIPTSLPISIPTSLPISIPTSLPISIPTSLPISLPTSLPISLPTSLPISLPTSLPISLPIGL</sequence>
<comment type="caution">
    <text evidence="1">The sequence shown here is derived from an EMBL/GenBank/DDBJ whole genome shotgun (WGS) entry which is preliminary data.</text>
</comment>
<reference evidence="1" key="1">
    <citation type="submission" date="2014-01" db="EMBL/GenBank/DDBJ databases">
        <title>The genome of the white-rot fungus Pycnoporus cinnabarinus: a basidiomycete model with a versatile arsenal for lignocellulosic biomass breakdown.</title>
        <authorList>
            <person name="Levasseur A."/>
            <person name="Lomascolo A."/>
            <person name="Ruiz-Duenas F.J."/>
            <person name="Uzan E."/>
            <person name="Piumi F."/>
            <person name="Kues U."/>
            <person name="Ram A.F.J."/>
            <person name="Murat C."/>
            <person name="Haon M."/>
            <person name="Benoit I."/>
            <person name="Arfi Y."/>
            <person name="Chevret D."/>
            <person name="Drula E."/>
            <person name="Kwon M.J."/>
            <person name="Gouret P."/>
            <person name="Lesage-Meessen L."/>
            <person name="Lombard V."/>
            <person name="Mariette J."/>
            <person name="Noirot C."/>
            <person name="Park J."/>
            <person name="Patyshakuliyeva A."/>
            <person name="Wieneger R.A.B."/>
            <person name="Wosten H.A.B."/>
            <person name="Martin F."/>
            <person name="Coutinho P.M."/>
            <person name="de Vries R."/>
            <person name="Martinez A.T."/>
            <person name="Klopp C."/>
            <person name="Pontarotti P."/>
            <person name="Henrissat B."/>
            <person name="Record E."/>
        </authorList>
    </citation>
    <scope>NUCLEOTIDE SEQUENCE [LARGE SCALE GENOMIC DNA]</scope>
    <source>
        <strain evidence="1">BRFM137</strain>
    </source>
</reference>
<dbReference type="HOGENOM" id="CLU_080785_0_0_1"/>
<accession>A0A060S8E4</accession>
<name>A0A060S8E4_PYCCI</name>
<dbReference type="AlphaFoldDB" id="A0A060S8E4"/>
<gene>
    <name evidence="1" type="ORF">BN946_scf184998.g46</name>
</gene>
<organism evidence="1 2">
    <name type="scientific">Pycnoporus cinnabarinus</name>
    <name type="common">Cinnabar-red polypore</name>
    <name type="synonym">Trametes cinnabarina</name>
    <dbReference type="NCBI Taxonomy" id="5643"/>
    <lineage>
        <taxon>Eukaryota</taxon>
        <taxon>Fungi</taxon>
        <taxon>Dikarya</taxon>
        <taxon>Basidiomycota</taxon>
        <taxon>Agaricomycotina</taxon>
        <taxon>Agaricomycetes</taxon>
        <taxon>Polyporales</taxon>
        <taxon>Polyporaceae</taxon>
        <taxon>Trametes</taxon>
    </lineage>
</organism>
<dbReference type="OrthoDB" id="2757415at2759"/>
<keyword evidence="2" id="KW-1185">Reference proteome</keyword>
<dbReference type="CDD" id="cd23507">
    <property type="entry name" value="hydrophobin_I"/>
    <property type="match status" value="1"/>
</dbReference>
<evidence type="ECO:0000313" key="1">
    <source>
        <dbReference type="EMBL" id="CDO68549.1"/>
    </source>
</evidence>